<comment type="caution">
    <text evidence="1">The sequence shown here is derived from an EMBL/GenBank/DDBJ whole genome shotgun (WGS) entry which is preliminary data.</text>
</comment>
<keyword evidence="2" id="KW-1185">Reference proteome</keyword>
<proteinExistence type="predicted"/>
<organism evidence="1 2">
    <name type="scientific">Symbiodinium microadriaticum</name>
    <name type="common">Dinoflagellate</name>
    <name type="synonym">Zooxanthella microadriatica</name>
    <dbReference type="NCBI Taxonomy" id="2951"/>
    <lineage>
        <taxon>Eukaryota</taxon>
        <taxon>Sar</taxon>
        <taxon>Alveolata</taxon>
        <taxon>Dinophyceae</taxon>
        <taxon>Suessiales</taxon>
        <taxon>Symbiodiniaceae</taxon>
        <taxon>Symbiodinium</taxon>
    </lineage>
</organism>
<dbReference type="Proteomes" id="UP000186817">
    <property type="component" value="Unassembled WGS sequence"/>
</dbReference>
<name>A0A1Q9CVP5_SYMMI</name>
<evidence type="ECO:0000313" key="1">
    <source>
        <dbReference type="EMBL" id="OLP87004.1"/>
    </source>
</evidence>
<dbReference type="AlphaFoldDB" id="A0A1Q9CVP5"/>
<dbReference type="EMBL" id="LSRX01000886">
    <property type="protein sequence ID" value="OLP87004.1"/>
    <property type="molecule type" value="Genomic_DNA"/>
</dbReference>
<dbReference type="OrthoDB" id="424873at2759"/>
<reference evidence="1 2" key="1">
    <citation type="submission" date="2016-02" db="EMBL/GenBank/DDBJ databases">
        <title>Genome analysis of coral dinoflagellate symbionts highlights evolutionary adaptations to a symbiotic lifestyle.</title>
        <authorList>
            <person name="Aranda M."/>
            <person name="Li Y."/>
            <person name="Liew Y.J."/>
            <person name="Baumgarten S."/>
            <person name="Simakov O."/>
            <person name="Wilson M."/>
            <person name="Piel J."/>
            <person name="Ashoor H."/>
            <person name="Bougouffa S."/>
            <person name="Bajic V.B."/>
            <person name="Ryu T."/>
            <person name="Ravasi T."/>
            <person name="Bayer T."/>
            <person name="Micklem G."/>
            <person name="Kim H."/>
            <person name="Bhak J."/>
            <person name="Lajeunesse T.C."/>
            <person name="Voolstra C.R."/>
        </authorList>
    </citation>
    <scope>NUCLEOTIDE SEQUENCE [LARGE SCALE GENOMIC DNA]</scope>
    <source>
        <strain evidence="1 2">CCMP2467</strain>
    </source>
</reference>
<protein>
    <submittedName>
        <fullName evidence="1">Uncharacterized protein</fullName>
    </submittedName>
</protein>
<accession>A0A1Q9CVP5</accession>
<evidence type="ECO:0000313" key="2">
    <source>
        <dbReference type="Proteomes" id="UP000186817"/>
    </source>
</evidence>
<sequence>MDIIDNPLSFYTCEVWRCGILDAVAFPSWRCGFFDRMHMADGRLHESAARIPAPRMKDVYHDSDASAKHELINNYIREGGIKNLSWVPSYTEHAISSTENKQKVEDGYFTMGKIFEREGIQPEKKRQDIVLEAMRVENYKEHNIEYQDIKKDLIKEVPGCPELTKYFYVFAKSQANILHRKESDMEITTNIKVGHLSAALKDASSSSGGVQVKIENPEKIKAAQHVTVLTNGKAAIQKALDIIKDGISTLQHGKKPEYKEFVTEGLTIVEEADKFVEAAREKISNHSIMQNDDSKSEKDWQEFGDKVQPLIDVCSTHVEGLKHYKLRMQALL</sequence>
<gene>
    <name evidence="1" type="ORF">AK812_SmicGene31799</name>
</gene>